<dbReference type="RefSeq" id="WP_005369870.1">
    <property type="nucleotide sequence ID" value="NZ_CM001475.1"/>
</dbReference>
<evidence type="ECO:0008006" key="4">
    <source>
        <dbReference type="Google" id="ProtNLM"/>
    </source>
</evidence>
<dbReference type="Proteomes" id="UP000005090">
    <property type="component" value="Chromosome"/>
</dbReference>
<sequence length="198" mass="22263">MSDTLKKMFNYFMIGVLAVIPIVITLEIMIFIKDRLSDLIGTVYAVADNYLYTLMVFGVSIAILVWIGHKIVKDGRYWVIATFDNFIGRIPVLNTIYRVIKKVINMFSGHDKAAAKEVVYVEWPKEGAWMAAYVTNRFDDKYVLFIPTSPNPTSGYTTIVSKSKVVRSTMNIEEASSLIISVGVDFSKVSEIAALPKD</sequence>
<dbReference type="Pfam" id="PF04367">
    <property type="entry name" value="DUF502"/>
    <property type="match status" value="1"/>
</dbReference>
<reference evidence="2 3" key="1">
    <citation type="journal article" date="2013" name="Genome Announc.">
        <title>Genome Sequence of the Obligate Gammaproteobacterial Methanotroph Methylomicrobium album Strain BG8.</title>
        <authorList>
            <person name="Kits K.D."/>
            <person name="Kalyuzhnaya M.G."/>
            <person name="Klotz M.G."/>
            <person name="Jetten M.S."/>
            <person name="Op den Camp H.J."/>
            <person name="Vuilleumier S."/>
            <person name="Bringel F."/>
            <person name="Dispirito A.A."/>
            <person name="Murrell J.C."/>
            <person name="Bruce D."/>
            <person name="Cheng J.F."/>
            <person name="Copeland A."/>
            <person name="Goodwin L."/>
            <person name="Hauser L."/>
            <person name="Lajus A."/>
            <person name="Land M.L."/>
            <person name="Lapidus A."/>
            <person name="Lucas S."/>
            <person name="Medigue C."/>
            <person name="Pitluck S."/>
            <person name="Woyke T."/>
            <person name="Zeytun A."/>
            <person name="Stein L.Y."/>
        </authorList>
    </citation>
    <scope>NUCLEOTIDE SEQUENCE [LARGE SCALE GENOMIC DNA]</scope>
    <source>
        <strain evidence="2 3">BG8</strain>
    </source>
</reference>
<keyword evidence="1" id="KW-0472">Membrane</keyword>
<feature type="transmembrane region" description="Helical" evidence="1">
    <location>
        <begin position="50"/>
        <end position="68"/>
    </location>
</feature>
<proteinExistence type="predicted"/>
<dbReference type="AlphaFoldDB" id="H8GQY1"/>
<keyword evidence="3" id="KW-1185">Reference proteome</keyword>
<dbReference type="STRING" id="686340.Metal_0810"/>
<accession>H8GQY1</accession>
<gene>
    <name evidence="2" type="ORF">Metal_0810</name>
</gene>
<dbReference type="InterPro" id="IPR007462">
    <property type="entry name" value="COV1-like"/>
</dbReference>
<dbReference type="PANTHER" id="PTHR31876:SF26">
    <property type="entry name" value="PROTEIN LIKE COV 2"/>
    <property type="match status" value="1"/>
</dbReference>
<protein>
    <recommendedName>
        <fullName evidence="4">DUF502 domain-containing protein</fullName>
    </recommendedName>
</protein>
<name>H8GQY1_METAL</name>
<evidence type="ECO:0000313" key="2">
    <source>
        <dbReference type="EMBL" id="EIC28640.1"/>
    </source>
</evidence>
<keyword evidence="1" id="KW-1133">Transmembrane helix</keyword>
<dbReference type="EMBL" id="CM001475">
    <property type="protein sequence ID" value="EIC28640.1"/>
    <property type="molecule type" value="Genomic_DNA"/>
</dbReference>
<evidence type="ECO:0000256" key="1">
    <source>
        <dbReference type="SAM" id="Phobius"/>
    </source>
</evidence>
<keyword evidence="1" id="KW-0812">Transmembrane</keyword>
<evidence type="ECO:0000313" key="3">
    <source>
        <dbReference type="Proteomes" id="UP000005090"/>
    </source>
</evidence>
<dbReference type="PANTHER" id="PTHR31876">
    <property type="entry name" value="COV-LIKE PROTEIN 1"/>
    <property type="match status" value="1"/>
</dbReference>
<dbReference type="HOGENOM" id="CLU_068050_2_2_6"/>
<organism evidence="2 3">
    <name type="scientific">Methylomicrobium album BG8</name>
    <dbReference type="NCBI Taxonomy" id="686340"/>
    <lineage>
        <taxon>Bacteria</taxon>
        <taxon>Pseudomonadati</taxon>
        <taxon>Pseudomonadota</taxon>
        <taxon>Gammaproteobacteria</taxon>
        <taxon>Methylococcales</taxon>
        <taxon>Methylococcaceae</taxon>
        <taxon>Methylomicrobium</taxon>
    </lineage>
</organism>
<dbReference type="eggNOG" id="COG2928">
    <property type="taxonomic scope" value="Bacteria"/>
</dbReference>
<feature type="transmembrane region" description="Helical" evidence="1">
    <location>
        <begin position="12"/>
        <end position="30"/>
    </location>
</feature>